<feature type="DNA-binding region" description="OmpR/PhoB-type" evidence="7">
    <location>
        <begin position="129"/>
        <end position="227"/>
    </location>
</feature>
<evidence type="ECO:0000313" key="11">
    <source>
        <dbReference type="Proteomes" id="UP000597444"/>
    </source>
</evidence>
<accession>A0A8J3MXV3</accession>
<organism evidence="10 11">
    <name type="scientific">Reticulibacter mediterranei</name>
    <dbReference type="NCBI Taxonomy" id="2778369"/>
    <lineage>
        <taxon>Bacteria</taxon>
        <taxon>Bacillati</taxon>
        <taxon>Chloroflexota</taxon>
        <taxon>Ktedonobacteria</taxon>
        <taxon>Ktedonobacterales</taxon>
        <taxon>Reticulibacteraceae</taxon>
        <taxon>Reticulibacter</taxon>
    </lineage>
</organism>
<protein>
    <submittedName>
        <fullName evidence="10">DNA-binding response regulator</fullName>
    </submittedName>
</protein>
<dbReference type="FunFam" id="1.10.10.10:FF:000005">
    <property type="entry name" value="Two-component system response regulator"/>
    <property type="match status" value="1"/>
</dbReference>
<dbReference type="Gene3D" id="6.10.250.690">
    <property type="match status" value="1"/>
</dbReference>
<dbReference type="SMART" id="SM00862">
    <property type="entry name" value="Trans_reg_C"/>
    <property type="match status" value="1"/>
</dbReference>
<dbReference type="CDD" id="cd00383">
    <property type="entry name" value="trans_reg_C"/>
    <property type="match status" value="1"/>
</dbReference>
<proteinExistence type="predicted"/>
<feature type="domain" description="OmpR/PhoB-type" evidence="9">
    <location>
        <begin position="129"/>
        <end position="227"/>
    </location>
</feature>
<dbReference type="Gene3D" id="1.10.10.10">
    <property type="entry name" value="Winged helix-like DNA-binding domain superfamily/Winged helix DNA-binding domain"/>
    <property type="match status" value="1"/>
</dbReference>
<evidence type="ECO:0000256" key="5">
    <source>
        <dbReference type="ARBA" id="ARBA00023163"/>
    </source>
</evidence>
<evidence type="ECO:0000256" key="3">
    <source>
        <dbReference type="ARBA" id="ARBA00023015"/>
    </source>
</evidence>
<dbReference type="RefSeq" id="WP_220201211.1">
    <property type="nucleotide sequence ID" value="NZ_BNJK01000001.1"/>
</dbReference>
<name>A0A8J3MXV3_9CHLR</name>
<dbReference type="GO" id="GO:0000976">
    <property type="term" value="F:transcription cis-regulatory region binding"/>
    <property type="evidence" value="ECO:0007669"/>
    <property type="project" value="TreeGrafter"/>
</dbReference>
<evidence type="ECO:0000256" key="7">
    <source>
        <dbReference type="PROSITE-ProRule" id="PRU01091"/>
    </source>
</evidence>
<evidence type="ECO:0000313" key="10">
    <source>
        <dbReference type="EMBL" id="GHO90232.1"/>
    </source>
</evidence>
<evidence type="ECO:0000259" key="9">
    <source>
        <dbReference type="PROSITE" id="PS51755"/>
    </source>
</evidence>
<keyword evidence="5" id="KW-0804">Transcription</keyword>
<dbReference type="PANTHER" id="PTHR48111:SF1">
    <property type="entry name" value="TWO-COMPONENT RESPONSE REGULATOR ORR33"/>
    <property type="match status" value="1"/>
</dbReference>
<dbReference type="InterPro" id="IPR036388">
    <property type="entry name" value="WH-like_DNA-bd_sf"/>
</dbReference>
<dbReference type="Pfam" id="PF00072">
    <property type="entry name" value="Response_reg"/>
    <property type="match status" value="1"/>
</dbReference>
<evidence type="ECO:0000256" key="1">
    <source>
        <dbReference type="ARBA" id="ARBA00022553"/>
    </source>
</evidence>
<dbReference type="AlphaFoldDB" id="A0A8J3MXV3"/>
<dbReference type="GO" id="GO:0000156">
    <property type="term" value="F:phosphorelay response regulator activity"/>
    <property type="evidence" value="ECO:0007669"/>
    <property type="project" value="TreeGrafter"/>
</dbReference>
<dbReference type="PANTHER" id="PTHR48111">
    <property type="entry name" value="REGULATOR OF RPOS"/>
    <property type="match status" value="1"/>
</dbReference>
<dbReference type="InterPro" id="IPR001867">
    <property type="entry name" value="OmpR/PhoB-type_DNA-bd"/>
</dbReference>
<evidence type="ECO:0000256" key="4">
    <source>
        <dbReference type="ARBA" id="ARBA00023125"/>
    </source>
</evidence>
<evidence type="ECO:0000259" key="8">
    <source>
        <dbReference type="PROSITE" id="PS50110"/>
    </source>
</evidence>
<keyword evidence="11" id="KW-1185">Reference proteome</keyword>
<dbReference type="SMART" id="SM00448">
    <property type="entry name" value="REC"/>
    <property type="match status" value="1"/>
</dbReference>
<dbReference type="Proteomes" id="UP000597444">
    <property type="component" value="Unassembled WGS sequence"/>
</dbReference>
<comment type="caution">
    <text evidence="10">The sequence shown here is derived from an EMBL/GenBank/DDBJ whole genome shotgun (WGS) entry which is preliminary data.</text>
</comment>
<dbReference type="PROSITE" id="PS50110">
    <property type="entry name" value="RESPONSE_REGULATORY"/>
    <property type="match status" value="1"/>
</dbReference>
<keyword evidence="4 7" id="KW-0238">DNA-binding</keyword>
<keyword evidence="3" id="KW-0805">Transcription regulation</keyword>
<dbReference type="Pfam" id="PF00486">
    <property type="entry name" value="Trans_reg_C"/>
    <property type="match status" value="1"/>
</dbReference>
<keyword evidence="2" id="KW-0902">Two-component regulatory system</keyword>
<dbReference type="CDD" id="cd17627">
    <property type="entry name" value="REC_OmpR_PrrA-like"/>
    <property type="match status" value="1"/>
</dbReference>
<dbReference type="InterPro" id="IPR011006">
    <property type="entry name" value="CheY-like_superfamily"/>
</dbReference>
<dbReference type="PROSITE" id="PS51755">
    <property type="entry name" value="OMPR_PHOB"/>
    <property type="match status" value="1"/>
</dbReference>
<dbReference type="InterPro" id="IPR039420">
    <property type="entry name" value="WalR-like"/>
</dbReference>
<sequence>MKKHILVVEDEQPILQFLQRGLSYKGFDVLTATAGAEVLSLVAMYGPDLVLLDILLPDMSGIEVCRALRVAGRRSLPILMLTAKDERSDKILGLESGADDYITKPFDFEELVARIRAALRRVERTEHLSVPIEIGDLVIDPAEQKVWRAGEPIALTRREYELLELLAQHAGHVLTKGRIFERIWGYDNEAGLEVIKVYINTLRSKLNAGGKADLLHVVRGVGYLLKA</sequence>
<feature type="domain" description="Response regulatory" evidence="8">
    <location>
        <begin position="4"/>
        <end position="119"/>
    </location>
</feature>
<dbReference type="InterPro" id="IPR001789">
    <property type="entry name" value="Sig_transdc_resp-reg_receiver"/>
</dbReference>
<dbReference type="GO" id="GO:0005829">
    <property type="term" value="C:cytosol"/>
    <property type="evidence" value="ECO:0007669"/>
    <property type="project" value="TreeGrafter"/>
</dbReference>
<dbReference type="SUPFAM" id="SSF52172">
    <property type="entry name" value="CheY-like"/>
    <property type="match status" value="1"/>
</dbReference>
<reference evidence="10" key="1">
    <citation type="submission" date="2020-10" db="EMBL/GenBank/DDBJ databases">
        <title>Taxonomic study of unclassified bacteria belonging to the class Ktedonobacteria.</title>
        <authorList>
            <person name="Yabe S."/>
            <person name="Wang C.M."/>
            <person name="Zheng Y."/>
            <person name="Sakai Y."/>
            <person name="Cavaletti L."/>
            <person name="Monciardini P."/>
            <person name="Donadio S."/>
        </authorList>
    </citation>
    <scope>NUCLEOTIDE SEQUENCE</scope>
    <source>
        <strain evidence="10">ID150040</strain>
    </source>
</reference>
<keyword evidence="1 6" id="KW-0597">Phosphoprotein</keyword>
<gene>
    <name evidence="10" type="ORF">KSF_002800</name>
</gene>
<evidence type="ECO:0000256" key="6">
    <source>
        <dbReference type="PROSITE-ProRule" id="PRU00169"/>
    </source>
</evidence>
<evidence type="ECO:0000256" key="2">
    <source>
        <dbReference type="ARBA" id="ARBA00023012"/>
    </source>
</evidence>
<feature type="modified residue" description="4-aspartylphosphate" evidence="6">
    <location>
        <position position="53"/>
    </location>
</feature>
<dbReference type="Gene3D" id="3.40.50.2300">
    <property type="match status" value="1"/>
</dbReference>
<dbReference type="GO" id="GO:0032993">
    <property type="term" value="C:protein-DNA complex"/>
    <property type="evidence" value="ECO:0007669"/>
    <property type="project" value="TreeGrafter"/>
</dbReference>
<dbReference type="GO" id="GO:0006355">
    <property type="term" value="P:regulation of DNA-templated transcription"/>
    <property type="evidence" value="ECO:0007669"/>
    <property type="project" value="InterPro"/>
</dbReference>
<dbReference type="FunFam" id="3.40.50.2300:FF:000001">
    <property type="entry name" value="DNA-binding response regulator PhoB"/>
    <property type="match status" value="1"/>
</dbReference>
<dbReference type="EMBL" id="BNJK01000001">
    <property type="protein sequence ID" value="GHO90232.1"/>
    <property type="molecule type" value="Genomic_DNA"/>
</dbReference>